<evidence type="ECO:0000313" key="11">
    <source>
        <dbReference type="EMBL" id="PZD96381.1"/>
    </source>
</evidence>
<evidence type="ECO:0000256" key="3">
    <source>
        <dbReference type="ARBA" id="ARBA00022448"/>
    </source>
</evidence>
<comment type="subcellular location">
    <subcellularLocation>
        <location evidence="1">Cell inner membrane</location>
        <topology evidence="1">Multi-pass membrane protein</topology>
    </subcellularLocation>
    <subcellularLocation>
        <location evidence="9">Cell membrane</location>
        <topology evidence="9">Multi-pass membrane protein</topology>
    </subcellularLocation>
</comment>
<dbReference type="RefSeq" id="WP_111146075.1">
    <property type="nucleotide sequence ID" value="NZ_QKRB01000038.1"/>
</dbReference>
<dbReference type="OrthoDB" id="9794365at2"/>
<reference evidence="11 12" key="1">
    <citation type="submission" date="2018-06" db="EMBL/GenBank/DDBJ databases">
        <title>Paenibacillus imtechensis sp. nov.</title>
        <authorList>
            <person name="Pinnaka A.K."/>
            <person name="Singh H."/>
            <person name="Kaur M."/>
        </authorList>
    </citation>
    <scope>NUCLEOTIDE SEQUENCE [LARGE SCALE GENOMIC DNA]</scope>
    <source>
        <strain evidence="11 12">SMB1</strain>
    </source>
</reference>
<dbReference type="PANTHER" id="PTHR30413:SF8">
    <property type="entry name" value="TRANSPORT PERMEASE PROTEIN"/>
    <property type="match status" value="1"/>
</dbReference>
<comment type="similarity">
    <text evidence="2 9">Belongs to the ABC-2 integral membrane protein family.</text>
</comment>
<dbReference type="GO" id="GO:0043190">
    <property type="term" value="C:ATP-binding cassette (ABC) transporter complex"/>
    <property type="evidence" value="ECO:0007669"/>
    <property type="project" value="InterPro"/>
</dbReference>
<feature type="transmembrane region" description="Helical" evidence="9">
    <location>
        <begin position="30"/>
        <end position="51"/>
    </location>
</feature>
<evidence type="ECO:0000259" key="10">
    <source>
        <dbReference type="PROSITE" id="PS51012"/>
    </source>
</evidence>
<keyword evidence="6 9" id="KW-0812">Transmembrane</keyword>
<dbReference type="InterPro" id="IPR013525">
    <property type="entry name" value="ABC2_TM"/>
</dbReference>
<evidence type="ECO:0000256" key="9">
    <source>
        <dbReference type="RuleBase" id="RU361157"/>
    </source>
</evidence>
<feature type="transmembrane region" description="Helical" evidence="9">
    <location>
        <begin position="229"/>
        <end position="247"/>
    </location>
</feature>
<feature type="transmembrane region" description="Helical" evidence="9">
    <location>
        <begin position="172"/>
        <end position="191"/>
    </location>
</feature>
<feature type="domain" description="ABC transmembrane type-2" evidence="10">
    <location>
        <begin position="32"/>
        <end position="250"/>
    </location>
</feature>
<sequence length="258" mass="29785">MVNTFKEVKAYRQMLISTIRKELRSRYKGSFLGFLWTFVNPVLQLTIYSIVFPLLLRNNQENYPMFLFVALLPWIYFTTSVQISTTSIVGNANLVKKIYFPRIILPLSVIGTNLMNYIFGLIIVFPALLITGVSLTWHVLWLPLVLLVETIFILSISLIFSALYVRFRDLEHIVSILVMVWFYLTPIVFPIDIFPAKVEEAMHYNPMVPIINSFRDVLLYGRAPEWSSLLYSAAVGIVLIIVGLITFKRCEKSFAEEL</sequence>
<feature type="transmembrane region" description="Helical" evidence="9">
    <location>
        <begin position="103"/>
        <end position="128"/>
    </location>
</feature>
<keyword evidence="4 9" id="KW-1003">Cell membrane</keyword>
<evidence type="ECO:0000256" key="5">
    <source>
        <dbReference type="ARBA" id="ARBA00022519"/>
    </source>
</evidence>
<name>A0A2W1LXD6_9BACL</name>
<keyword evidence="3 9" id="KW-0813">Transport</keyword>
<keyword evidence="8 9" id="KW-0472">Membrane</keyword>
<evidence type="ECO:0000256" key="4">
    <source>
        <dbReference type="ARBA" id="ARBA00022475"/>
    </source>
</evidence>
<organism evidence="11 12">
    <name type="scientific">Paenibacillus sambharensis</name>
    <dbReference type="NCBI Taxonomy" id="1803190"/>
    <lineage>
        <taxon>Bacteria</taxon>
        <taxon>Bacillati</taxon>
        <taxon>Bacillota</taxon>
        <taxon>Bacilli</taxon>
        <taxon>Bacillales</taxon>
        <taxon>Paenibacillaceae</taxon>
        <taxon>Paenibacillus</taxon>
    </lineage>
</organism>
<dbReference type="PRINTS" id="PR00164">
    <property type="entry name" value="ABC2TRNSPORT"/>
</dbReference>
<gene>
    <name evidence="11" type="ORF">DNH61_07665</name>
</gene>
<dbReference type="PROSITE" id="PS51012">
    <property type="entry name" value="ABC_TM2"/>
    <property type="match status" value="1"/>
</dbReference>
<accession>A0A2W1LXD6</accession>
<dbReference type="Pfam" id="PF01061">
    <property type="entry name" value="ABC2_membrane"/>
    <property type="match status" value="1"/>
</dbReference>
<proteinExistence type="inferred from homology"/>
<comment type="caution">
    <text evidence="11">The sequence shown here is derived from an EMBL/GenBank/DDBJ whole genome shotgun (WGS) entry which is preliminary data.</text>
</comment>
<dbReference type="EMBL" id="QKRB01000038">
    <property type="protein sequence ID" value="PZD96381.1"/>
    <property type="molecule type" value="Genomic_DNA"/>
</dbReference>
<dbReference type="Proteomes" id="UP000249522">
    <property type="component" value="Unassembled WGS sequence"/>
</dbReference>
<dbReference type="InterPro" id="IPR000412">
    <property type="entry name" value="ABC_2_transport"/>
</dbReference>
<dbReference type="GO" id="GO:0140359">
    <property type="term" value="F:ABC-type transporter activity"/>
    <property type="evidence" value="ECO:0007669"/>
    <property type="project" value="InterPro"/>
</dbReference>
<evidence type="ECO:0000256" key="8">
    <source>
        <dbReference type="ARBA" id="ARBA00023136"/>
    </source>
</evidence>
<protein>
    <recommendedName>
        <fullName evidence="9">Transport permease protein</fullName>
    </recommendedName>
</protein>
<feature type="transmembrane region" description="Helical" evidence="9">
    <location>
        <begin position="140"/>
        <end position="165"/>
    </location>
</feature>
<dbReference type="PANTHER" id="PTHR30413">
    <property type="entry name" value="INNER MEMBRANE TRANSPORT PERMEASE"/>
    <property type="match status" value="1"/>
</dbReference>
<dbReference type="GO" id="GO:0015920">
    <property type="term" value="P:lipopolysaccharide transport"/>
    <property type="evidence" value="ECO:0007669"/>
    <property type="project" value="TreeGrafter"/>
</dbReference>
<feature type="transmembrane region" description="Helical" evidence="9">
    <location>
        <begin position="63"/>
        <end position="83"/>
    </location>
</feature>
<evidence type="ECO:0000256" key="2">
    <source>
        <dbReference type="ARBA" id="ARBA00007783"/>
    </source>
</evidence>
<evidence type="ECO:0000256" key="6">
    <source>
        <dbReference type="ARBA" id="ARBA00022692"/>
    </source>
</evidence>
<keyword evidence="7 9" id="KW-1133">Transmembrane helix</keyword>
<dbReference type="InterPro" id="IPR047817">
    <property type="entry name" value="ABC2_TM_bact-type"/>
</dbReference>
<evidence type="ECO:0000256" key="7">
    <source>
        <dbReference type="ARBA" id="ARBA00022989"/>
    </source>
</evidence>
<dbReference type="AlphaFoldDB" id="A0A2W1LXD6"/>
<evidence type="ECO:0000256" key="1">
    <source>
        <dbReference type="ARBA" id="ARBA00004429"/>
    </source>
</evidence>
<keyword evidence="5" id="KW-0997">Cell inner membrane</keyword>
<keyword evidence="12" id="KW-1185">Reference proteome</keyword>
<evidence type="ECO:0000313" key="12">
    <source>
        <dbReference type="Proteomes" id="UP000249522"/>
    </source>
</evidence>